<dbReference type="Proteomes" id="UP000432464">
    <property type="component" value="Unassembled WGS sequence"/>
</dbReference>
<reference evidence="1 2" key="1">
    <citation type="submission" date="2019-11" db="EMBL/GenBank/DDBJ databases">
        <title>Nocardia sp. nov. CT2-14 isolated from soil.</title>
        <authorList>
            <person name="Kanchanasin P."/>
            <person name="Tanasupawat S."/>
            <person name="Yuki M."/>
            <person name="Kudo T."/>
        </authorList>
    </citation>
    <scope>NUCLEOTIDE SEQUENCE [LARGE SCALE GENOMIC DNA]</scope>
    <source>
        <strain evidence="1 2">CT2-14</strain>
    </source>
</reference>
<comment type="caution">
    <text evidence="1">The sequence shown here is derived from an EMBL/GenBank/DDBJ whole genome shotgun (WGS) entry which is preliminary data.</text>
</comment>
<dbReference type="AlphaFoldDB" id="A0A6I3KU60"/>
<gene>
    <name evidence="1" type="ORF">GLP40_07320</name>
</gene>
<organism evidence="1 2">
    <name type="scientific">Nocardia aurantiaca</name>
    <dbReference type="NCBI Taxonomy" id="2675850"/>
    <lineage>
        <taxon>Bacteria</taxon>
        <taxon>Bacillati</taxon>
        <taxon>Actinomycetota</taxon>
        <taxon>Actinomycetes</taxon>
        <taxon>Mycobacteriales</taxon>
        <taxon>Nocardiaceae</taxon>
        <taxon>Nocardia</taxon>
    </lineage>
</organism>
<protein>
    <submittedName>
        <fullName evidence="1">Uncharacterized protein</fullName>
    </submittedName>
</protein>
<evidence type="ECO:0000313" key="1">
    <source>
        <dbReference type="EMBL" id="MTE12586.1"/>
    </source>
</evidence>
<evidence type="ECO:0000313" key="2">
    <source>
        <dbReference type="Proteomes" id="UP000432464"/>
    </source>
</evidence>
<name>A0A6I3KU60_9NOCA</name>
<keyword evidence="2" id="KW-1185">Reference proteome</keyword>
<proteinExistence type="predicted"/>
<dbReference type="RefSeq" id="WP_154787076.1">
    <property type="nucleotide sequence ID" value="NZ_WMBB01000003.1"/>
</dbReference>
<accession>A0A6I3KU60</accession>
<sequence>MIGGFGYIAIVNPYVVFAIRPWLFRSSDITPGAHGERTEYALGALAFHAPRHGYSVWSVAEPLFTVRVSAPGSERGFGHRADVSALGHARR</sequence>
<dbReference type="EMBL" id="WMBB01000003">
    <property type="protein sequence ID" value="MTE12586.1"/>
    <property type="molecule type" value="Genomic_DNA"/>
</dbReference>